<dbReference type="Proteomes" id="UP000077266">
    <property type="component" value="Unassembled WGS sequence"/>
</dbReference>
<dbReference type="GO" id="GO:0030490">
    <property type="term" value="P:maturation of SSU-rRNA"/>
    <property type="evidence" value="ECO:0007669"/>
    <property type="project" value="InterPro"/>
</dbReference>
<feature type="compositionally biased region" description="Basic and acidic residues" evidence="1">
    <location>
        <begin position="776"/>
        <end position="788"/>
    </location>
</feature>
<evidence type="ECO:0000313" key="2">
    <source>
        <dbReference type="EMBL" id="KZW04155.1"/>
    </source>
</evidence>
<protein>
    <submittedName>
        <fullName evidence="2">Uncharacterized protein</fullName>
    </submittedName>
</protein>
<evidence type="ECO:0000313" key="3">
    <source>
        <dbReference type="Proteomes" id="UP000077266"/>
    </source>
</evidence>
<dbReference type="GO" id="GO:0005730">
    <property type="term" value="C:nucleolus"/>
    <property type="evidence" value="ECO:0007669"/>
    <property type="project" value="TreeGrafter"/>
</dbReference>
<keyword evidence="3" id="KW-1185">Reference proteome</keyword>
<reference evidence="2 3" key="1">
    <citation type="journal article" date="2016" name="Mol. Biol. Evol.">
        <title>Comparative Genomics of Early-Diverging Mushroom-Forming Fungi Provides Insights into the Origins of Lignocellulose Decay Capabilities.</title>
        <authorList>
            <person name="Nagy L.G."/>
            <person name="Riley R."/>
            <person name="Tritt A."/>
            <person name="Adam C."/>
            <person name="Daum C."/>
            <person name="Floudas D."/>
            <person name="Sun H."/>
            <person name="Yadav J.S."/>
            <person name="Pangilinan J."/>
            <person name="Larsson K.H."/>
            <person name="Matsuura K."/>
            <person name="Barry K."/>
            <person name="Labutti K."/>
            <person name="Kuo R."/>
            <person name="Ohm R.A."/>
            <person name="Bhattacharya S.S."/>
            <person name="Shirouzu T."/>
            <person name="Yoshinaga Y."/>
            <person name="Martin F.M."/>
            <person name="Grigoriev I.V."/>
            <person name="Hibbett D.S."/>
        </authorList>
    </citation>
    <scope>NUCLEOTIDE SEQUENCE [LARGE SCALE GENOMIC DNA]</scope>
    <source>
        <strain evidence="2 3">HHB12029</strain>
    </source>
</reference>
<dbReference type="PANTHER" id="PTHR15633:SF2">
    <property type="entry name" value="NUCLEOLAR PROTEIN 11"/>
    <property type="match status" value="1"/>
</dbReference>
<dbReference type="GO" id="GO:0003723">
    <property type="term" value="F:RNA binding"/>
    <property type="evidence" value="ECO:0007669"/>
    <property type="project" value="TreeGrafter"/>
</dbReference>
<proteinExistence type="predicted"/>
<feature type="compositionally biased region" description="Polar residues" evidence="1">
    <location>
        <begin position="479"/>
        <end position="495"/>
    </location>
</feature>
<gene>
    <name evidence="2" type="ORF">EXIGLDRAFT_690793</name>
</gene>
<dbReference type="OrthoDB" id="4349954at2759"/>
<evidence type="ECO:0000256" key="1">
    <source>
        <dbReference type="SAM" id="MobiDB-lite"/>
    </source>
</evidence>
<dbReference type="InterPro" id="IPR042859">
    <property type="entry name" value="NOL11"/>
</dbReference>
<feature type="region of interest" description="Disordered" evidence="1">
    <location>
        <begin position="469"/>
        <end position="513"/>
    </location>
</feature>
<dbReference type="AlphaFoldDB" id="A0A165QW82"/>
<dbReference type="EMBL" id="KV425882">
    <property type="protein sequence ID" value="KZW04155.1"/>
    <property type="molecule type" value="Genomic_DNA"/>
</dbReference>
<dbReference type="InParanoid" id="A0A165QW82"/>
<feature type="region of interest" description="Disordered" evidence="1">
    <location>
        <begin position="776"/>
        <end position="806"/>
    </location>
</feature>
<dbReference type="PANTHER" id="PTHR15633">
    <property type="entry name" value="NUCLEOLAR PROTEIN 11"/>
    <property type="match status" value="1"/>
</dbReference>
<dbReference type="STRING" id="1314781.A0A165QW82"/>
<accession>A0A165QW82</accession>
<name>A0A165QW82_EXIGL</name>
<sequence length="820" mass="88498">MASRVAEPIVLASYNLTQRSASTSSRTRHVHAHVASADGELVTIAVQGDGVHIFDTSSMHSVASYALGPSANFSCPAQSRQLNAGSRTTYAALGSSDAQTELISWSGNLADKQEGTSQQKHSRTVSHAIHSIHTRKSQSTPLLAITRKGQVLLTDSDLKVVKTSATNAKVGDVRQAFVFDAHACGFLPTSSKMRNGTAVIVFLEDEDVLSAQLLTVDNDDDVSEPQDCGIALNSKDISALSCDASGHISILTSSGTWQLYLLAADGTSLKCIQQPKTVRLSPRLSMTGASILALGSSHVLLAATTKDDKPELVTLLWDLRYSAVIGHFSRSVPTLGTASSDHAVALELVAGKSSQVVLVVSPSITPPRGKGKAKASSSATVRSTVFLVPCNVPARSSIASALGHAEETAPWLAPEPATPAPDPTDVWAVLDAKREEMLNALEVAMTQASKEAIEKIFFDWAAQETATLKRRQETRNKSDAVSSSDPTTVKLNGTTAPHEADSDPERTTSSVPQRSGVLAMHLRLSHKLVTRVLGIILGPMENVRARPYPWQITKSLLDRGVVSDSMVKGGFIAALYARGDWVHIVLALKENRVPDVPETVLIRIMKDIIARKDTSTGEAMDVDSSGSGHNHGKMLLLPAFLSLCMSYPTSAPALRAAIREHLTSVEEVSAVLKALNAAVGNWSAIDDIARVQLQSEGAKNNKQRVPVDLGVHYSQAMAFLQTLIDATFLMLVQNPPLQKLLKKFQDHITPELELCVRIETLRGPLEQFLRHIARQKEEEKRKEQEAARGRGANARATPRERTGYQHLAGPYQVEQLTIWH</sequence>
<organism evidence="2 3">
    <name type="scientific">Exidia glandulosa HHB12029</name>
    <dbReference type="NCBI Taxonomy" id="1314781"/>
    <lineage>
        <taxon>Eukaryota</taxon>
        <taxon>Fungi</taxon>
        <taxon>Dikarya</taxon>
        <taxon>Basidiomycota</taxon>
        <taxon>Agaricomycotina</taxon>
        <taxon>Agaricomycetes</taxon>
        <taxon>Auriculariales</taxon>
        <taxon>Exidiaceae</taxon>
        <taxon>Exidia</taxon>
    </lineage>
</organism>